<name>F0WTS6_9STRA</name>
<reference evidence="1" key="2">
    <citation type="submission" date="2011-02" db="EMBL/GenBank/DDBJ databases">
        <authorList>
            <person name="MacLean D."/>
        </authorList>
    </citation>
    <scope>NUCLEOTIDE SEQUENCE</scope>
</reference>
<proteinExistence type="predicted"/>
<reference evidence="1" key="1">
    <citation type="journal article" date="2011" name="PLoS Biol.">
        <title>Gene gain and loss during evolution of obligate parasitism in the white rust pathogen of Arabidopsis thaliana.</title>
        <authorList>
            <person name="Kemen E."/>
            <person name="Gardiner A."/>
            <person name="Schultz-Larsen T."/>
            <person name="Kemen A.C."/>
            <person name="Balmuth A.L."/>
            <person name="Robert-Seilaniantz A."/>
            <person name="Bailey K."/>
            <person name="Holub E."/>
            <person name="Studholme D.J."/>
            <person name="Maclean D."/>
            <person name="Jones J.D."/>
        </authorList>
    </citation>
    <scope>NUCLEOTIDE SEQUENCE</scope>
</reference>
<protein>
    <submittedName>
        <fullName evidence="1">AlNc14C257G9751 protein</fullName>
    </submittedName>
</protein>
<dbReference type="HOGENOM" id="CLU_1790470_0_0_1"/>
<evidence type="ECO:0000313" key="1">
    <source>
        <dbReference type="EMBL" id="CCA24769.1"/>
    </source>
</evidence>
<gene>
    <name evidence="1" type="primary">AlNc14C257G9751</name>
    <name evidence="1" type="ORF">ALNC14_109130</name>
</gene>
<accession>F0WTS6</accession>
<dbReference type="AlphaFoldDB" id="F0WTS6"/>
<organism evidence="1">
    <name type="scientific">Albugo laibachii Nc14</name>
    <dbReference type="NCBI Taxonomy" id="890382"/>
    <lineage>
        <taxon>Eukaryota</taxon>
        <taxon>Sar</taxon>
        <taxon>Stramenopiles</taxon>
        <taxon>Oomycota</taxon>
        <taxon>Peronosporomycetes</taxon>
        <taxon>Albuginales</taxon>
        <taxon>Albuginaceae</taxon>
        <taxon>Albugo</taxon>
    </lineage>
</organism>
<sequence>MSSDGLRPMDVVAFGQRNPTNRMKCLHSLGAFREPHVIIWSKDVFVNREFRGELCRFQIHFSEAVGDLISEDIEVTGPAKIEKFTALQKDLYAMILRIHGAGVITLRVPPNVTVRSNRSTATNVHNTASKVFQFIARRTTSQQII</sequence>
<dbReference type="EMBL" id="FR824302">
    <property type="protein sequence ID" value="CCA24769.1"/>
    <property type="molecule type" value="Genomic_DNA"/>
</dbReference>